<evidence type="ECO:0000256" key="1">
    <source>
        <dbReference type="ARBA" id="ARBA00010568"/>
    </source>
</evidence>
<dbReference type="OrthoDB" id="10067381at2759"/>
<accession>A0A1J8QDX1</accession>
<feature type="region of interest" description="Disordered" evidence="2">
    <location>
        <begin position="98"/>
        <end position="121"/>
    </location>
</feature>
<dbReference type="Pfam" id="PF08939">
    <property type="entry name" value="Bles03"/>
    <property type="match status" value="1"/>
</dbReference>
<dbReference type="PANTHER" id="PTHR31977:SF1">
    <property type="entry name" value="UPF0696 PROTEIN C11ORF68"/>
    <property type="match status" value="1"/>
</dbReference>
<sequence>MGKESDDAIPQEYPYYWTEGSSVVLSDFLTKYKPSMVQNDGTKPWIWVKGSSPKRDSDVLGAAAATSEAAALLKEVSQRIEEIKASSRSSDIYCLSSTASQNDDSIPMRSSKKTGAKSKKEVREKVQADAAEKLKDISIKHKYVCGKWLIFASADKVDAIWSRIATSLVSGPLASTCAYLTKVATSPANETPNYQHVICLYMPDVYDKNAVTDVMKVLLRHHGVNLSGVKSDLYTGIGNKHPSGIPSTELKDAYFAEANAATTSAAKAEEKKDKPAADTKKKPVLKKKVQEDDPFASEGEGGAEEAGRKQVVQAKKKSMKRSQSSELDADADDSDRPKSKKKKSIR</sequence>
<feature type="region of interest" description="Disordered" evidence="2">
    <location>
        <begin position="263"/>
        <end position="346"/>
    </location>
</feature>
<evidence type="ECO:0000313" key="4">
    <source>
        <dbReference type="Proteomes" id="UP000183567"/>
    </source>
</evidence>
<feature type="compositionally biased region" description="Basic and acidic residues" evidence="2">
    <location>
        <begin position="267"/>
        <end position="281"/>
    </location>
</feature>
<dbReference type="InterPro" id="IPR015034">
    <property type="entry name" value="Bles03"/>
</dbReference>
<keyword evidence="4" id="KW-1185">Reference proteome</keyword>
<dbReference type="InterPro" id="IPR023398">
    <property type="entry name" value="TIF_eIF4e-like"/>
</dbReference>
<proteinExistence type="inferred from homology"/>
<protein>
    <submittedName>
        <fullName evidence="3">Uncharacterized protein</fullName>
    </submittedName>
</protein>
<dbReference type="EMBL" id="LVVM01000819">
    <property type="protein sequence ID" value="OJA19870.1"/>
    <property type="molecule type" value="Genomic_DNA"/>
</dbReference>
<comment type="caution">
    <text evidence="3">The sequence shown here is derived from an EMBL/GenBank/DDBJ whole genome shotgun (WGS) entry which is preliminary data.</text>
</comment>
<dbReference type="AlphaFoldDB" id="A0A1J8QDX1"/>
<dbReference type="PANTHER" id="PTHR31977">
    <property type="entry name" value="UPF0696 PROTEIN C11ORF68"/>
    <property type="match status" value="1"/>
</dbReference>
<comment type="similarity">
    <text evidence="1">Belongs to the UPF0696 family.</text>
</comment>
<dbReference type="Proteomes" id="UP000183567">
    <property type="component" value="Unassembled WGS sequence"/>
</dbReference>
<evidence type="ECO:0000313" key="3">
    <source>
        <dbReference type="EMBL" id="OJA19870.1"/>
    </source>
</evidence>
<gene>
    <name evidence="3" type="ORF">AZE42_08673</name>
</gene>
<organism evidence="3 4">
    <name type="scientific">Rhizopogon vesiculosus</name>
    <dbReference type="NCBI Taxonomy" id="180088"/>
    <lineage>
        <taxon>Eukaryota</taxon>
        <taxon>Fungi</taxon>
        <taxon>Dikarya</taxon>
        <taxon>Basidiomycota</taxon>
        <taxon>Agaricomycotina</taxon>
        <taxon>Agaricomycetes</taxon>
        <taxon>Agaricomycetidae</taxon>
        <taxon>Boletales</taxon>
        <taxon>Suillineae</taxon>
        <taxon>Rhizopogonaceae</taxon>
        <taxon>Rhizopogon</taxon>
    </lineage>
</organism>
<evidence type="ECO:0000256" key="2">
    <source>
        <dbReference type="SAM" id="MobiDB-lite"/>
    </source>
</evidence>
<reference evidence="3 4" key="1">
    <citation type="submission" date="2016-03" db="EMBL/GenBank/DDBJ databases">
        <title>Comparative genomics of the ectomycorrhizal sister species Rhizopogon vinicolor and Rhizopogon vesiculosus (Basidiomycota: Boletales) reveals a divergence of the mating type B locus.</title>
        <authorList>
            <person name="Mujic A.B."/>
            <person name="Kuo A."/>
            <person name="Tritt A."/>
            <person name="Lipzen A."/>
            <person name="Chen C."/>
            <person name="Johnson J."/>
            <person name="Sharma A."/>
            <person name="Barry K."/>
            <person name="Grigoriev I.V."/>
            <person name="Spatafora J.W."/>
        </authorList>
    </citation>
    <scope>NUCLEOTIDE SEQUENCE [LARGE SCALE GENOMIC DNA]</scope>
    <source>
        <strain evidence="3 4">AM-OR11-056</strain>
    </source>
</reference>
<name>A0A1J8QDX1_9AGAM</name>
<dbReference type="Gene3D" id="3.30.760.10">
    <property type="entry name" value="RNA Cap, Translation Initiation Factor Eif4e"/>
    <property type="match status" value="1"/>
</dbReference>
<dbReference type="STRING" id="180088.A0A1J8QDX1"/>
<dbReference type="SUPFAM" id="SSF55418">
    <property type="entry name" value="eIF4e-like"/>
    <property type="match status" value="1"/>
</dbReference>